<dbReference type="GO" id="GO:0004222">
    <property type="term" value="F:metalloendopeptidase activity"/>
    <property type="evidence" value="ECO:0007669"/>
    <property type="project" value="InterPro"/>
</dbReference>
<keyword evidence="1 6" id="KW-0645">Protease</keyword>
<comment type="caution">
    <text evidence="9">The sequence shown here is derived from an EMBL/GenBank/DDBJ whole genome shotgun (WGS) entry which is preliminary data.</text>
</comment>
<evidence type="ECO:0000256" key="6">
    <source>
        <dbReference type="RuleBase" id="RU003435"/>
    </source>
</evidence>
<keyword evidence="10" id="KW-1185">Reference proteome</keyword>
<evidence type="ECO:0000259" key="7">
    <source>
        <dbReference type="Pfam" id="PF01432"/>
    </source>
</evidence>
<evidence type="ECO:0000313" key="10">
    <source>
        <dbReference type="Proteomes" id="UP000481087"/>
    </source>
</evidence>
<protein>
    <submittedName>
        <fullName evidence="9">M3 family oligoendopeptidase</fullName>
    </submittedName>
</protein>
<comment type="similarity">
    <text evidence="6">Belongs to the peptidase M3 family.</text>
</comment>
<evidence type="ECO:0000259" key="8">
    <source>
        <dbReference type="Pfam" id="PF08439"/>
    </source>
</evidence>
<keyword evidence="5 6" id="KW-0482">Metalloprotease</keyword>
<comment type="cofactor">
    <cofactor evidence="6">
        <name>Zn(2+)</name>
        <dbReference type="ChEBI" id="CHEBI:29105"/>
    </cofactor>
    <text evidence="6">Binds 1 zinc ion.</text>
</comment>
<dbReference type="CDD" id="cd09607">
    <property type="entry name" value="M3B_PepF"/>
    <property type="match status" value="1"/>
</dbReference>
<dbReference type="NCBIfam" id="TIGR02290">
    <property type="entry name" value="M3_fam_3"/>
    <property type="match status" value="1"/>
</dbReference>
<dbReference type="GO" id="GO:0006508">
    <property type="term" value="P:proteolysis"/>
    <property type="evidence" value="ECO:0007669"/>
    <property type="project" value="UniProtKB-KW"/>
</dbReference>
<dbReference type="PANTHER" id="PTHR34217:SF1">
    <property type="entry name" value="CARBOXYPEPTIDASE 1"/>
    <property type="match status" value="1"/>
</dbReference>
<gene>
    <name evidence="9" type="ORF">GQF01_20755</name>
</gene>
<evidence type="ECO:0000256" key="1">
    <source>
        <dbReference type="ARBA" id="ARBA00022670"/>
    </source>
</evidence>
<dbReference type="SUPFAM" id="SSF55486">
    <property type="entry name" value="Metalloproteases ('zincins'), catalytic domain"/>
    <property type="match status" value="1"/>
</dbReference>
<dbReference type="Proteomes" id="UP000481087">
    <property type="component" value="Unassembled WGS sequence"/>
</dbReference>
<keyword evidence="4 6" id="KW-0862">Zinc</keyword>
<evidence type="ECO:0000313" key="9">
    <source>
        <dbReference type="EMBL" id="MZQ84539.1"/>
    </source>
</evidence>
<keyword evidence="2 6" id="KW-0479">Metal-binding</keyword>
<evidence type="ECO:0000256" key="2">
    <source>
        <dbReference type="ARBA" id="ARBA00022723"/>
    </source>
</evidence>
<dbReference type="RefSeq" id="WP_161408640.1">
    <property type="nucleotide sequence ID" value="NZ_WTUZ01000022.1"/>
</dbReference>
<dbReference type="InterPro" id="IPR001333">
    <property type="entry name" value="Peptidase_M32_Taq"/>
</dbReference>
<evidence type="ECO:0000256" key="4">
    <source>
        <dbReference type="ARBA" id="ARBA00022833"/>
    </source>
</evidence>
<evidence type="ECO:0000256" key="3">
    <source>
        <dbReference type="ARBA" id="ARBA00022801"/>
    </source>
</evidence>
<dbReference type="EMBL" id="WTUZ01000022">
    <property type="protein sequence ID" value="MZQ84539.1"/>
    <property type="molecule type" value="Genomic_DNA"/>
</dbReference>
<sequence length="606" mass="68508">MVIALLHLPLNQTWNLETFFPGGSESPAFAAHLKELQASIAAFQEQVRNTPSPQQAADTDGLAKLVELLQNNLKNIHEADSFVGCLLADNQKDKKAPVLNGQVKSLYAEHLSSLTHFDQVLTGIPDGVWSEILLKEPFQAIAFPLHERRALAQEKLSPEQEALINDLAVDGYHGWGDLYNSTVGQFRMPVEVDGETVELSAGQAFNKLHTENREERLALFEKWENAWTDKEDYCAEALNHLAGFRLQVYKYRGWKSIHKEPLAINRMEEKTLNVMWDVIDRNKAIFVEYLNRKAKLLGVEKLAWVDVDAPLGDSSKKISYDEGASLIIEQFERFSPKLAAFSEQAFENRWIEAEDRAGKRPGGFCTSFPVAGETRIFMTYGGTLNNVSTLAHELGHGYHQHVMTDMPALAQEYAMNVAETASTFAEMIVADAVVKSASTDEERIVLLEDKIQRAIAFFMNIHARFIFETNFYAERSQGLVSVERLNELMVDAQKVAYQDALSSYHPHFWAAKLHFYATDVPFYNFPYTFGYMFSAGIYARAVQEGTAFEDKYISLLRDTGSMNVEELAQKHLGVDLTEPDFWQSAVDMAIQDVKEFMRLTEAKVQV</sequence>
<dbReference type="GO" id="GO:0004181">
    <property type="term" value="F:metallocarboxypeptidase activity"/>
    <property type="evidence" value="ECO:0007669"/>
    <property type="project" value="InterPro"/>
</dbReference>
<dbReference type="InterPro" id="IPR034006">
    <property type="entry name" value="M3B_PepF_2"/>
</dbReference>
<keyword evidence="3 6" id="KW-0378">Hydrolase</keyword>
<dbReference type="InterPro" id="IPR001567">
    <property type="entry name" value="Pept_M3A_M3B_dom"/>
</dbReference>
<name>A0A6L8V5F2_9BACL</name>
<dbReference type="Gene3D" id="1.20.140.70">
    <property type="entry name" value="Oligopeptidase f, N-terminal domain"/>
    <property type="match status" value="1"/>
</dbReference>
<evidence type="ECO:0000256" key="5">
    <source>
        <dbReference type="ARBA" id="ARBA00023049"/>
    </source>
</evidence>
<dbReference type="Pfam" id="PF08439">
    <property type="entry name" value="Peptidase_M3_N"/>
    <property type="match status" value="1"/>
</dbReference>
<dbReference type="InterPro" id="IPR011977">
    <property type="entry name" value="Pept_M3B_clade3"/>
</dbReference>
<dbReference type="Pfam" id="PF01432">
    <property type="entry name" value="Peptidase_M3"/>
    <property type="match status" value="1"/>
</dbReference>
<dbReference type="InterPro" id="IPR042088">
    <property type="entry name" value="OligoPept_F_C"/>
</dbReference>
<dbReference type="GO" id="GO:0046872">
    <property type="term" value="F:metal ion binding"/>
    <property type="evidence" value="ECO:0007669"/>
    <property type="project" value="UniProtKB-UniRule"/>
</dbReference>
<reference evidence="9 10" key="1">
    <citation type="submission" date="2019-12" db="EMBL/GenBank/DDBJ databases">
        <title>Paenibacillus sp. nov. sp. isolated from soil.</title>
        <authorList>
            <person name="Kim J."/>
            <person name="Jeong S.E."/>
            <person name="Jung H.S."/>
            <person name="Jeon C.O."/>
        </authorList>
    </citation>
    <scope>NUCLEOTIDE SEQUENCE [LARGE SCALE GENOMIC DNA]</scope>
    <source>
        <strain evidence="9 10">5J-6</strain>
    </source>
</reference>
<proteinExistence type="inferred from homology"/>
<accession>A0A6L8V5F2</accession>
<dbReference type="PANTHER" id="PTHR34217">
    <property type="entry name" value="METAL-DEPENDENT CARBOXYPEPTIDASE"/>
    <property type="match status" value="1"/>
</dbReference>
<feature type="domain" description="Peptidase M3A/M3B catalytic" evidence="7">
    <location>
        <begin position="209"/>
        <end position="586"/>
    </location>
</feature>
<organism evidence="9 10">
    <name type="scientific">Paenibacillus silvestris</name>
    <dbReference type="NCBI Taxonomy" id="2606219"/>
    <lineage>
        <taxon>Bacteria</taxon>
        <taxon>Bacillati</taxon>
        <taxon>Bacillota</taxon>
        <taxon>Bacilli</taxon>
        <taxon>Bacillales</taxon>
        <taxon>Paenibacillaceae</taxon>
        <taxon>Paenibacillus</taxon>
    </lineage>
</organism>
<feature type="domain" description="Oligopeptidase F N-terminal" evidence="8">
    <location>
        <begin position="123"/>
        <end position="187"/>
    </location>
</feature>
<dbReference type="AlphaFoldDB" id="A0A6L8V5F2"/>
<dbReference type="InterPro" id="IPR013647">
    <property type="entry name" value="OligopepF_N_dom"/>
</dbReference>
<dbReference type="Gene3D" id="1.10.1370.20">
    <property type="entry name" value="Oligoendopeptidase f, C-terminal domain"/>
    <property type="match status" value="1"/>
</dbReference>